<dbReference type="EMBL" id="MT993629">
    <property type="protein sequence ID" value="QOV05661.1"/>
    <property type="molecule type" value="Genomic_DNA"/>
</dbReference>
<dbReference type="Pfam" id="PF10908">
    <property type="entry name" value="Tlde1_dom"/>
    <property type="match status" value="1"/>
</dbReference>
<organism evidence="2">
    <name type="scientific">feces metagenome</name>
    <dbReference type="NCBI Taxonomy" id="1861841"/>
    <lineage>
        <taxon>unclassified sequences</taxon>
        <taxon>metagenomes</taxon>
        <taxon>organismal metagenomes</taxon>
    </lineage>
</organism>
<dbReference type="AlphaFoldDB" id="A0A7M2QP41"/>
<dbReference type="InterPro" id="IPR021225">
    <property type="entry name" value="Tlde1_dom"/>
</dbReference>
<sequence length="171" mass="19205">MAITGKFVLNDADFAPLTLYGIGTFLAFSGDGENRNRSNKTGVPNNGPIPEGKYWIVDRPEGNWRNGLRSWAIDTQRTYWDGVPTDHSKWFALYRDDLGIDDTTWVHNVQRGSFRLHPGQLSLGCITLAHNSDFEAIRCALLKTEKMLVPCMRSLMAYGSIEVVTNANNRP</sequence>
<evidence type="ECO:0000313" key="2">
    <source>
        <dbReference type="EMBL" id="QOV05661.1"/>
    </source>
</evidence>
<evidence type="ECO:0000259" key="1">
    <source>
        <dbReference type="Pfam" id="PF10908"/>
    </source>
</evidence>
<proteinExistence type="predicted"/>
<feature type="domain" description="Tlde1" evidence="1">
    <location>
        <begin position="24"/>
        <end position="152"/>
    </location>
</feature>
<reference evidence="2" key="1">
    <citation type="submission" date="2020-09" db="EMBL/GenBank/DDBJ databases">
        <authorList>
            <person name="Eze J.U."/>
            <person name="Rahube T.O."/>
        </authorList>
    </citation>
    <scope>NUCLEOTIDE SEQUENCE</scope>
</reference>
<protein>
    <recommendedName>
        <fullName evidence="1">Tlde1 domain-containing protein</fullName>
    </recommendedName>
</protein>
<accession>A0A7M2QP41</accession>
<name>A0A7M2QP41_9ZZZZ</name>